<organism evidence="8 9">
    <name type="scientific">Liberibacter crescens (strain BT-1)</name>
    <dbReference type="NCBI Taxonomy" id="1215343"/>
    <lineage>
        <taxon>Bacteria</taxon>
        <taxon>Pseudomonadati</taxon>
        <taxon>Pseudomonadota</taxon>
        <taxon>Alphaproteobacteria</taxon>
        <taxon>Hyphomicrobiales</taxon>
        <taxon>Rhizobiaceae</taxon>
        <taxon>Liberibacter</taxon>
    </lineage>
</organism>
<dbReference type="eggNOG" id="COG0340">
    <property type="taxonomic scope" value="Bacteria"/>
</dbReference>
<sequence length="258" mass="28810">MVPGCLNSLYPKNFHYEFMDSVSSTNSECIKRALAGDKGFLWIVASRQTGGRGRRNKAWFSEPGNVYASLLLINSGSSSFLLSLPFIISLAVQETIKSVMSLGDSRVEVKWPNDVLIRQRKVAGILIESVNLLNRSQAIVIGIGINVSCFPETVVYPVTSLKAEGASVELEDVYVHLFQKVEKMLSMWDQGRGRNKIMNLWRNAVYGIGEIITVNLPDRSLRGRFVDIDDNGFLLLEIDNGDFVQISTGDVFLKQDER</sequence>
<protein>
    <recommendedName>
        <fullName evidence="5">biotin--[biotin carboxyl-carrier protein] ligase</fullName>
        <ecNumber evidence="5">6.3.4.15</ecNumber>
    </recommendedName>
</protein>
<dbReference type="GO" id="GO:0005737">
    <property type="term" value="C:cytoplasm"/>
    <property type="evidence" value="ECO:0007669"/>
    <property type="project" value="TreeGrafter"/>
</dbReference>
<keyword evidence="1 8" id="KW-0436">Ligase</keyword>
<dbReference type="STRING" id="1215343.B488_02710"/>
<evidence type="ECO:0000313" key="8">
    <source>
        <dbReference type="EMBL" id="AGA64264.1"/>
    </source>
</evidence>
<evidence type="ECO:0000256" key="6">
    <source>
        <dbReference type="ARBA" id="ARBA00047846"/>
    </source>
</evidence>
<evidence type="ECO:0000256" key="4">
    <source>
        <dbReference type="ARBA" id="ARBA00023267"/>
    </source>
</evidence>
<dbReference type="KEGG" id="lcc:B488_02710"/>
<evidence type="ECO:0000256" key="3">
    <source>
        <dbReference type="ARBA" id="ARBA00022840"/>
    </source>
</evidence>
<dbReference type="CDD" id="cd16442">
    <property type="entry name" value="BPL"/>
    <property type="match status" value="1"/>
</dbReference>
<dbReference type="Gene3D" id="3.30.930.10">
    <property type="entry name" value="Bira Bifunctional Protein, Domain 2"/>
    <property type="match status" value="1"/>
</dbReference>
<dbReference type="NCBIfam" id="TIGR00121">
    <property type="entry name" value="birA_ligase"/>
    <property type="match status" value="1"/>
</dbReference>
<keyword evidence="9" id="KW-1185">Reference proteome</keyword>
<evidence type="ECO:0000256" key="1">
    <source>
        <dbReference type="ARBA" id="ARBA00022598"/>
    </source>
</evidence>
<dbReference type="InterPro" id="IPR004143">
    <property type="entry name" value="BPL_LPL_catalytic"/>
</dbReference>
<dbReference type="PANTHER" id="PTHR12835:SF5">
    <property type="entry name" value="BIOTIN--PROTEIN LIGASE"/>
    <property type="match status" value="1"/>
</dbReference>
<dbReference type="InterPro" id="IPR045864">
    <property type="entry name" value="aa-tRNA-synth_II/BPL/LPL"/>
</dbReference>
<dbReference type="PATRIC" id="fig|1215343.11.peg.281"/>
<dbReference type="InterPro" id="IPR008988">
    <property type="entry name" value="Transcriptional_repressor_C"/>
</dbReference>
<feature type="domain" description="BPL/LPL catalytic" evidence="7">
    <location>
        <begin position="7"/>
        <end position="189"/>
    </location>
</feature>
<evidence type="ECO:0000259" key="7">
    <source>
        <dbReference type="PROSITE" id="PS51733"/>
    </source>
</evidence>
<reference evidence="8 9" key="1">
    <citation type="journal article" date="2012" name="Stand. Genomic Sci.">
        <title>Complete genome sequence of Liberibacter crescens BT-1.</title>
        <authorList>
            <person name="Leonard M.T."/>
            <person name="Fagen J.R."/>
            <person name="Davis-Richardson A.G."/>
            <person name="Davis M.J."/>
            <person name="Triplett E.W."/>
        </authorList>
    </citation>
    <scope>NUCLEOTIDE SEQUENCE [LARGE SCALE GENOMIC DNA]</scope>
    <source>
        <strain evidence="8 9">BT-1</strain>
    </source>
</reference>
<name>L0ERY8_LIBCB</name>
<dbReference type="GO" id="GO:0004077">
    <property type="term" value="F:biotin--[biotin carboxyl-carrier protein] ligase activity"/>
    <property type="evidence" value="ECO:0007669"/>
    <property type="project" value="UniProtKB-EC"/>
</dbReference>
<dbReference type="InterPro" id="IPR004408">
    <property type="entry name" value="Biotin_CoA_COase_ligase"/>
</dbReference>
<evidence type="ECO:0000256" key="5">
    <source>
        <dbReference type="ARBA" id="ARBA00024227"/>
    </source>
</evidence>
<gene>
    <name evidence="8" type="ordered locus">B488_02710</name>
</gene>
<dbReference type="Gene3D" id="2.30.30.100">
    <property type="match status" value="1"/>
</dbReference>
<evidence type="ECO:0000313" key="9">
    <source>
        <dbReference type="Proteomes" id="UP000010799"/>
    </source>
</evidence>
<dbReference type="GO" id="GO:0005524">
    <property type="term" value="F:ATP binding"/>
    <property type="evidence" value="ECO:0007669"/>
    <property type="project" value="UniProtKB-KW"/>
</dbReference>
<dbReference type="Pfam" id="PF02237">
    <property type="entry name" value="BPL_C"/>
    <property type="match status" value="1"/>
</dbReference>
<dbReference type="AlphaFoldDB" id="L0ERY8"/>
<dbReference type="Pfam" id="PF03099">
    <property type="entry name" value="BPL_LplA_LipB"/>
    <property type="match status" value="1"/>
</dbReference>
<proteinExistence type="predicted"/>
<dbReference type="PANTHER" id="PTHR12835">
    <property type="entry name" value="BIOTIN PROTEIN LIGASE"/>
    <property type="match status" value="1"/>
</dbReference>
<accession>L0ERY8</accession>
<keyword evidence="3" id="KW-0067">ATP-binding</keyword>
<dbReference type="InterPro" id="IPR003142">
    <property type="entry name" value="BPL_C"/>
</dbReference>
<dbReference type="EMBL" id="CP003789">
    <property type="protein sequence ID" value="AGA64264.1"/>
    <property type="molecule type" value="Genomic_DNA"/>
</dbReference>
<dbReference type="HOGENOM" id="CLU_051096_3_0_5"/>
<comment type="catalytic activity">
    <reaction evidence="6">
        <text>biotin + L-lysyl-[protein] + ATP = N(6)-biotinyl-L-lysyl-[protein] + AMP + diphosphate + H(+)</text>
        <dbReference type="Rhea" id="RHEA:11756"/>
        <dbReference type="Rhea" id="RHEA-COMP:9752"/>
        <dbReference type="Rhea" id="RHEA-COMP:10505"/>
        <dbReference type="ChEBI" id="CHEBI:15378"/>
        <dbReference type="ChEBI" id="CHEBI:29969"/>
        <dbReference type="ChEBI" id="CHEBI:30616"/>
        <dbReference type="ChEBI" id="CHEBI:33019"/>
        <dbReference type="ChEBI" id="CHEBI:57586"/>
        <dbReference type="ChEBI" id="CHEBI:83144"/>
        <dbReference type="ChEBI" id="CHEBI:456215"/>
        <dbReference type="EC" id="6.3.4.15"/>
    </reaction>
</comment>
<dbReference type="RefSeq" id="WP_015272691.1">
    <property type="nucleotide sequence ID" value="NC_019907.1"/>
</dbReference>
<keyword evidence="2" id="KW-0547">Nucleotide-binding</keyword>
<evidence type="ECO:0000256" key="2">
    <source>
        <dbReference type="ARBA" id="ARBA00022741"/>
    </source>
</evidence>
<dbReference type="SUPFAM" id="SSF55681">
    <property type="entry name" value="Class II aaRS and biotin synthetases"/>
    <property type="match status" value="1"/>
</dbReference>
<dbReference type="Proteomes" id="UP000010799">
    <property type="component" value="Chromosome"/>
</dbReference>
<dbReference type="SUPFAM" id="SSF50037">
    <property type="entry name" value="C-terminal domain of transcriptional repressors"/>
    <property type="match status" value="1"/>
</dbReference>
<dbReference type="PROSITE" id="PS51733">
    <property type="entry name" value="BPL_LPL_CATALYTIC"/>
    <property type="match status" value="1"/>
</dbReference>
<keyword evidence="4" id="KW-0092">Biotin</keyword>
<dbReference type="EC" id="6.3.4.15" evidence="5"/>